<dbReference type="InterPro" id="IPR013325">
    <property type="entry name" value="RNA_pol_sigma_r2"/>
</dbReference>
<dbReference type="InterPro" id="IPR013324">
    <property type="entry name" value="RNA_pol_sigma_r3/r4-like"/>
</dbReference>
<evidence type="ECO:0000256" key="4">
    <source>
        <dbReference type="ARBA" id="ARBA00023163"/>
    </source>
</evidence>
<keyword evidence="3" id="KW-0731">Sigma factor</keyword>
<keyword evidence="2" id="KW-0805">Transcription regulation</keyword>
<evidence type="ECO:0000313" key="7">
    <source>
        <dbReference type="EMBL" id="RUL45656.1"/>
    </source>
</evidence>
<feature type="domain" description="RNA polymerase sigma factor 70 region 4 type 2" evidence="6">
    <location>
        <begin position="111"/>
        <end position="162"/>
    </location>
</feature>
<evidence type="ECO:0000256" key="2">
    <source>
        <dbReference type="ARBA" id="ARBA00023015"/>
    </source>
</evidence>
<evidence type="ECO:0000259" key="5">
    <source>
        <dbReference type="Pfam" id="PF04542"/>
    </source>
</evidence>
<dbReference type="InterPro" id="IPR014284">
    <property type="entry name" value="RNA_pol_sigma-70_dom"/>
</dbReference>
<accession>A0A3S0PLT9</accession>
<dbReference type="Pfam" id="PF04542">
    <property type="entry name" value="Sigma70_r2"/>
    <property type="match status" value="1"/>
</dbReference>
<feature type="domain" description="RNA polymerase sigma-70 region 2" evidence="5">
    <location>
        <begin position="22"/>
        <end position="88"/>
    </location>
</feature>
<evidence type="ECO:0000259" key="6">
    <source>
        <dbReference type="Pfam" id="PF08281"/>
    </source>
</evidence>
<dbReference type="InterPro" id="IPR036388">
    <property type="entry name" value="WH-like_DNA-bd_sf"/>
</dbReference>
<dbReference type="SUPFAM" id="SSF88659">
    <property type="entry name" value="Sigma3 and sigma4 domains of RNA polymerase sigma factors"/>
    <property type="match status" value="1"/>
</dbReference>
<dbReference type="PANTHER" id="PTHR43133:SF51">
    <property type="entry name" value="RNA POLYMERASE SIGMA FACTOR"/>
    <property type="match status" value="1"/>
</dbReference>
<dbReference type="Gene3D" id="1.10.1740.10">
    <property type="match status" value="1"/>
</dbReference>
<keyword evidence="4" id="KW-0804">Transcription</keyword>
<sequence length="180" mass="20751">MTNLEHLVIKAIEGDKDAFCQLVKEVEPSLYRIAYSILRSDEDCLDAAQEAIMKAYVSIHTLKHPQYFKTWLIRILIRECTALLKERNKVVALNSDVKEPHATYHMEDNLELNNAIRNLEADHRVVITLFYLQDLSVKDIAEIIEQPVGTVKSRLSRARNKLKEMLSEKIQVGGLQHEQI</sequence>
<dbReference type="InterPro" id="IPR039425">
    <property type="entry name" value="RNA_pol_sigma-70-like"/>
</dbReference>
<name>A0A3S0PLT9_9BACI</name>
<evidence type="ECO:0000313" key="8">
    <source>
        <dbReference type="Proteomes" id="UP000287910"/>
    </source>
</evidence>
<dbReference type="AlphaFoldDB" id="A0A3S0PLT9"/>
<keyword evidence="8" id="KW-1185">Reference proteome</keyword>
<dbReference type="GO" id="GO:0003677">
    <property type="term" value="F:DNA binding"/>
    <property type="evidence" value="ECO:0007669"/>
    <property type="project" value="InterPro"/>
</dbReference>
<proteinExistence type="inferred from homology"/>
<dbReference type="PANTHER" id="PTHR43133">
    <property type="entry name" value="RNA POLYMERASE ECF-TYPE SIGMA FACTO"/>
    <property type="match status" value="1"/>
</dbReference>
<evidence type="ECO:0000256" key="3">
    <source>
        <dbReference type="ARBA" id="ARBA00023082"/>
    </source>
</evidence>
<comment type="caution">
    <text evidence="7">The sequence shown here is derived from an EMBL/GenBank/DDBJ whole genome shotgun (WGS) entry which is preliminary data.</text>
</comment>
<gene>
    <name evidence="7" type="ORF">EK386_19425</name>
</gene>
<dbReference type="SUPFAM" id="SSF88946">
    <property type="entry name" value="Sigma2 domain of RNA polymerase sigma factors"/>
    <property type="match status" value="1"/>
</dbReference>
<dbReference type="InterPro" id="IPR007627">
    <property type="entry name" value="RNA_pol_sigma70_r2"/>
</dbReference>
<dbReference type="EMBL" id="RYYR01000051">
    <property type="protein sequence ID" value="RUL45656.1"/>
    <property type="molecule type" value="Genomic_DNA"/>
</dbReference>
<dbReference type="GO" id="GO:0006352">
    <property type="term" value="P:DNA-templated transcription initiation"/>
    <property type="evidence" value="ECO:0007669"/>
    <property type="project" value="InterPro"/>
</dbReference>
<dbReference type="Pfam" id="PF08281">
    <property type="entry name" value="Sigma70_r4_2"/>
    <property type="match status" value="1"/>
</dbReference>
<organism evidence="7 8">
    <name type="scientific">Lysinibacillus antri</name>
    <dbReference type="NCBI Taxonomy" id="2498145"/>
    <lineage>
        <taxon>Bacteria</taxon>
        <taxon>Bacillati</taxon>
        <taxon>Bacillota</taxon>
        <taxon>Bacilli</taxon>
        <taxon>Bacillales</taxon>
        <taxon>Bacillaceae</taxon>
        <taxon>Lysinibacillus</taxon>
    </lineage>
</organism>
<dbReference type="Gene3D" id="1.10.10.10">
    <property type="entry name" value="Winged helix-like DNA-binding domain superfamily/Winged helix DNA-binding domain"/>
    <property type="match status" value="1"/>
</dbReference>
<protein>
    <submittedName>
        <fullName evidence="7">Sigma-70 family RNA polymerase sigma factor</fullName>
    </submittedName>
</protein>
<dbReference type="NCBIfam" id="TIGR02937">
    <property type="entry name" value="sigma70-ECF"/>
    <property type="match status" value="1"/>
</dbReference>
<reference evidence="7 8" key="1">
    <citation type="submission" date="2018-12" db="EMBL/GenBank/DDBJ databases">
        <title>Lysinibacillus antri sp. nov., isolated from a cave soil.</title>
        <authorList>
            <person name="Narsing Rao M.P."/>
            <person name="Zhang H."/>
            <person name="Dong Z.-Y."/>
            <person name="Niu X.-K."/>
            <person name="Zhang K."/>
            <person name="Fang B.-Z."/>
            <person name="Kang Y.-Q."/>
            <person name="Xiao M."/>
            <person name="Li W.-J."/>
        </authorList>
    </citation>
    <scope>NUCLEOTIDE SEQUENCE [LARGE SCALE GENOMIC DNA]</scope>
    <source>
        <strain evidence="7 8">SYSU K30002</strain>
    </source>
</reference>
<dbReference type="Proteomes" id="UP000287910">
    <property type="component" value="Unassembled WGS sequence"/>
</dbReference>
<evidence type="ECO:0000256" key="1">
    <source>
        <dbReference type="ARBA" id="ARBA00010641"/>
    </source>
</evidence>
<dbReference type="CDD" id="cd06171">
    <property type="entry name" value="Sigma70_r4"/>
    <property type="match status" value="1"/>
</dbReference>
<comment type="similarity">
    <text evidence="1">Belongs to the sigma-70 factor family. ECF subfamily.</text>
</comment>
<dbReference type="InterPro" id="IPR013249">
    <property type="entry name" value="RNA_pol_sigma70_r4_t2"/>
</dbReference>
<dbReference type="GO" id="GO:0016987">
    <property type="term" value="F:sigma factor activity"/>
    <property type="evidence" value="ECO:0007669"/>
    <property type="project" value="UniProtKB-KW"/>
</dbReference>